<dbReference type="SUPFAM" id="SSF52799">
    <property type="entry name" value="(Phosphotyrosine protein) phosphatases II"/>
    <property type="match status" value="1"/>
</dbReference>
<dbReference type="EMBL" id="JBJQND010000010">
    <property type="protein sequence ID" value="KAL3864945.1"/>
    <property type="molecule type" value="Genomic_DNA"/>
</dbReference>
<evidence type="ECO:0000259" key="5">
    <source>
        <dbReference type="PROSITE" id="PS50056"/>
    </source>
</evidence>
<feature type="domain" description="Tyrosine-protein phosphatase" evidence="4">
    <location>
        <begin position="31"/>
        <end position="186"/>
    </location>
</feature>
<dbReference type="PANTHER" id="PTHR10367">
    <property type="entry name" value="MRNA-CAPPING ENZYME"/>
    <property type="match status" value="1"/>
</dbReference>
<feature type="compositionally biased region" description="Gly residues" evidence="3">
    <location>
        <begin position="268"/>
        <end position="287"/>
    </location>
</feature>
<proteinExistence type="predicted"/>
<reference evidence="6 7" key="1">
    <citation type="submission" date="2024-11" db="EMBL/GenBank/DDBJ databases">
        <title>Chromosome-level genome assembly of the freshwater bivalve Anodonta woodiana.</title>
        <authorList>
            <person name="Chen X."/>
        </authorList>
    </citation>
    <scope>NUCLEOTIDE SEQUENCE [LARGE SCALE GENOMIC DNA]</scope>
    <source>
        <strain evidence="6">MN2024</strain>
        <tissue evidence="6">Gills</tissue>
    </source>
</reference>
<dbReference type="InterPro" id="IPR016130">
    <property type="entry name" value="Tyr_Pase_AS"/>
</dbReference>
<dbReference type="PROSITE" id="PS50054">
    <property type="entry name" value="TYR_PHOSPHATASE_DUAL"/>
    <property type="match status" value="1"/>
</dbReference>
<evidence type="ECO:0008006" key="8">
    <source>
        <dbReference type="Google" id="ProtNLM"/>
    </source>
</evidence>
<dbReference type="SMART" id="SM00195">
    <property type="entry name" value="DSPc"/>
    <property type="match status" value="1"/>
</dbReference>
<dbReference type="AlphaFoldDB" id="A0ABD3VUC6"/>
<dbReference type="PROSITE" id="PS00383">
    <property type="entry name" value="TYR_PHOSPHATASE_1"/>
    <property type="match status" value="1"/>
</dbReference>
<organism evidence="6 7">
    <name type="scientific">Sinanodonta woodiana</name>
    <name type="common">Chinese pond mussel</name>
    <name type="synonym">Anodonta woodiana</name>
    <dbReference type="NCBI Taxonomy" id="1069815"/>
    <lineage>
        <taxon>Eukaryota</taxon>
        <taxon>Metazoa</taxon>
        <taxon>Spiralia</taxon>
        <taxon>Lophotrochozoa</taxon>
        <taxon>Mollusca</taxon>
        <taxon>Bivalvia</taxon>
        <taxon>Autobranchia</taxon>
        <taxon>Heteroconchia</taxon>
        <taxon>Palaeoheterodonta</taxon>
        <taxon>Unionida</taxon>
        <taxon>Unionoidea</taxon>
        <taxon>Unionidae</taxon>
        <taxon>Unioninae</taxon>
        <taxon>Sinanodonta</taxon>
    </lineage>
</organism>
<keyword evidence="2" id="KW-0904">Protein phosphatase</keyword>
<comment type="caution">
    <text evidence="6">The sequence shown here is derived from an EMBL/GenBank/DDBJ whole genome shotgun (WGS) entry which is preliminary data.</text>
</comment>
<gene>
    <name evidence="6" type="ORF">ACJMK2_006588</name>
</gene>
<dbReference type="InterPro" id="IPR029021">
    <property type="entry name" value="Prot-tyrosine_phosphatase-like"/>
</dbReference>
<dbReference type="GO" id="GO:0004721">
    <property type="term" value="F:phosphoprotein phosphatase activity"/>
    <property type="evidence" value="ECO:0007669"/>
    <property type="project" value="UniProtKB-KW"/>
</dbReference>
<evidence type="ECO:0000259" key="4">
    <source>
        <dbReference type="PROSITE" id="PS50054"/>
    </source>
</evidence>
<sequence length="330" mass="37122">MPNKSKLPDGWEDYCPFGEVIERTCILPLKVPLKESLSNKYEEAKRFTPQTLIDMLNDRGLTLGLIIDLTFTTKYYNPEEFTNKGIYYQKIFVEGHSVPSDEAVYQLFEIINTFQQHVNFDNNYIIGIHCTHGVNRTGYMVCRFLMDVLGWKSHEAVDAFSKARFHPIDRENYINDLHRRGKLREREMAMVPSFMPQGPMLQGPSRGGFQRGGWRGDHAGFGGGGRGGFNFGGPGPSFSRKSGDVWGMNEINFDEDEYLTSWRHGEGGRGGGGRGRGGFGRGGGGRGGMRERFQPYNTRGRGGKRGGHRETTEFTSWKEAGAMNQAVDYA</sequence>
<dbReference type="Pfam" id="PF00782">
    <property type="entry name" value="DSPc"/>
    <property type="match status" value="1"/>
</dbReference>
<name>A0ABD3VUC6_SINWO</name>
<dbReference type="InterPro" id="IPR020422">
    <property type="entry name" value="TYR_PHOSPHATASE_DUAL_dom"/>
</dbReference>
<dbReference type="InterPro" id="IPR000387">
    <property type="entry name" value="Tyr_Pase_dom"/>
</dbReference>
<dbReference type="InterPro" id="IPR000340">
    <property type="entry name" value="Dual-sp_phosphatase_cat-dom"/>
</dbReference>
<dbReference type="PROSITE" id="PS50056">
    <property type="entry name" value="TYR_PHOSPHATASE_2"/>
    <property type="match status" value="1"/>
</dbReference>
<evidence type="ECO:0000256" key="2">
    <source>
        <dbReference type="ARBA" id="ARBA00022912"/>
    </source>
</evidence>
<evidence type="ECO:0000313" key="7">
    <source>
        <dbReference type="Proteomes" id="UP001634394"/>
    </source>
</evidence>
<dbReference type="Gene3D" id="3.90.190.10">
    <property type="entry name" value="Protein tyrosine phosphatase superfamily"/>
    <property type="match status" value="1"/>
</dbReference>
<feature type="region of interest" description="Disordered" evidence="3">
    <location>
        <begin position="263"/>
        <end position="312"/>
    </location>
</feature>
<protein>
    <recommendedName>
        <fullName evidence="8">RNA/RNP complex-1-interacting phosphatase</fullName>
    </recommendedName>
</protein>
<keyword evidence="7" id="KW-1185">Reference proteome</keyword>
<keyword evidence="1" id="KW-0378">Hydrolase</keyword>
<evidence type="ECO:0000256" key="3">
    <source>
        <dbReference type="SAM" id="MobiDB-lite"/>
    </source>
</evidence>
<accession>A0ABD3VUC6</accession>
<dbReference type="InterPro" id="IPR051029">
    <property type="entry name" value="mRNA_Capping_Enz/RNA_Phosphat"/>
</dbReference>
<feature type="domain" description="Tyrosine specific protein phosphatases" evidence="5">
    <location>
        <begin position="105"/>
        <end position="175"/>
    </location>
</feature>
<dbReference type="PANTHER" id="PTHR10367:SF9">
    <property type="entry name" value="DUAL-SPECIFICITY PHOSPHATASE 11 (RNA_RNP COMPLEX 1-INTERACTING)"/>
    <property type="match status" value="1"/>
</dbReference>
<evidence type="ECO:0000313" key="6">
    <source>
        <dbReference type="EMBL" id="KAL3864945.1"/>
    </source>
</evidence>
<evidence type="ECO:0000256" key="1">
    <source>
        <dbReference type="ARBA" id="ARBA00022801"/>
    </source>
</evidence>
<dbReference type="Proteomes" id="UP001634394">
    <property type="component" value="Unassembled WGS sequence"/>
</dbReference>